<evidence type="ECO:0000256" key="2">
    <source>
        <dbReference type="SAM" id="Phobius"/>
    </source>
</evidence>
<evidence type="ECO:0000256" key="1">
    <source>
        <dbReference type="SAM" id="MobiDB-lite"/>
    </source>
</evidence>
<dbReference type="STRING" id="587636.SAMN05216199_2517"/>
<evidence type="ECO:0000313" key="4">
    <source>
        <dbReference type="Proteomes" id="UP000199019"/>
    </source>
</evidence>
<keyword evidence="4" id="KW-1185">Reference proteome</keyword>
<feature type="transmembrane region" description="Helical" evidence="2">
    <location>
        <begin position="86"/>
        <end position="105"/>
    </location>
</feature>
<organism evidence="3 4">
    <name type="scientific">Pedococcus cremeus</name>
    <dbReference type="NCBI Taxonomy" id="587636"/>
    <lineage>
        <taxon>Bacteria</taxon>
        <taxon>Bacillati</taxon>
        <taxon>Actinomycetota</taxon>
        <taxon>Actinomycetes</taxon>
        <taxon>Micrococcales</taxon>
        <taxon>Intrasporangiaceae</taxon>
        <taxon>Pedococcus</taxon>
    </lineage>
</organism>
<evidence type="ECO:0000313" key="3">
    <source>
        <dbReference type="EMBL" id="SES24210.1"/>
    </source>
</evidence>
<feature type="transmembrane region" description="Helical" evidence="2">
    <location>
        <begin position="158"/>
        <end position="180"/>
    </location>
</feature>
<dbReference type="OrthoDB" id="9803163at2"/>
<evidence type="ECO:0008006" key="5">
    <source>
        <dbReference type="Google" id="ProtNLM"/>
    </source>
</evidence>
<feature type="compositionally biased region" description="Pro residues" evidence="1">
    <location>
        <begin position="304"/>
        <end position="316"/>
    </location>
</feature>
<feature type="transmembrane region" description="Helical" evidence="2">
    <location>
        <begin position="53"/>
        <end position="77"/>
    </location>
</feature>
<sequence>MATGMVTRQAGSVLSTYRYLRVGMVLLVLLLAAAVTLQVFSPDPDCWQRSVSAYYYTPARAVFVASLCAIGACLIVYRGNTDGEDIALNASGLLAFVVAFVPTQVDATCPASNVPSPAELDAAVTNNVWALYAAGIALTAVSWFLRSRTAPRGRGGGLSVWPLVFSSVAVVVFPFVFVTWHDAVRDHGHDVAAIALFAGIVVVVGMNALGLATHSGADVRHESGRPSVRRAANRYTAVGLAMLGTFVGVLVAHWAVPGFVQWLFWLEALLIAEFAVYWVLQTIELWHVVDRSESPSPSPNAVTPAPPPTTPDPRSR</sequence>
<dbReference type="RefSeq" id="WP_091758605.1">
    <property type="nucleotide sequence ID" value="NZ_FOHB01000004.1"/>
</dbReference>
<keyword evidence="2" id="KW-0472">Membrane</keyword>
<dbReference type="EMBL" id="FOHB01000004">
    <property type="protein sequence ID" value="SES24210.1"/>
    <property type="molecule type" value="Genomic_DNA"/>
</dbReference>
<reference evidence="4" key="1">
    <citation type="submission" date="2016-10" db="EMBL/GenBank/DDBJ databases">
        <authorList>
            <person name="Varghese N."/>
            <person name="Submissions S."/>
        </authorList>
    </citation>
    <scope>NUCLEOTIDE SEQUENCE [LARGE SCALE GENOMIC DNA]</scope>
    <source>
        <strain evidence="4">CGMCC 1.6963</strain>
    </source>
</reference>
<feature type="transmembrane region" description="Helical" evidence="2">
    <location>
        <begin position="235"/>
        <end position="256"/>
    </location>
</feature>
<accession>A0A1H9VQY5</accession>
<name>A0A1H9VQY5_9MICO</name>
<gene>
    <name evidence="3" type="ORF">SAMN05216199_2517</name>
</gene>
<proteinExistence type="predicted"/>
<feature type="transmembrane region" description="Helical" evidence="2">
    <location>
        <begin position="192"/>
        <end position="214"/>
    </location>
</feature>
<protein>
    <recommendedName>
        <fullName evidence="5">DUF998 domain-containing protein</fullName>
    </recommendedName>
</protein>
<keyword evidence="2" id="KW-0812">Transmembrane</keyword>
<feature type="region of interest" description="Disordered" evidence="1">
    <location>
        <begin position="292"/>
        <end position="316"/>
    </location>
</feature>
<feature type="transmembrane region" description="Helical" evidence="2">
    <location>
        <begin position="20"/>
        <end position="41"/>
    </location>
</feature>
<dbReference type="AlphaFoldDB" id="A0A1H9VQY5"/>
<feature type="transmembrane region" description="Helical" evidence="2">
    <location>
        <begin position="262"/>
        <end position="280"/>
    </location>
</feature>
<feature type="transmembrane region" description="Helical" evidence="2">
    <location>
        <begin position="129"/>
        <end position="146"/>
    </location>
</feature>
<keyword evidence="2" id="KW-1133">Transmembrane helix</keyword>
<dbReference type="Proteomes" id="UP000199019">
    <property type="component" value="Unassembled WGS sequence"/>
</dbReference>